<feature type="transmembrane region" description="Helical" evidence="1">
    <location>
        <begin position="94"/>
        <end position="113"/>
    </location>
</feature>
<evidence type="ECO:0000256" key="2">
    <source>
        <dbReference type="SAM" id="SignalP"/>
    </source>
</evidence>
<gene>
    <name evidence="3" type="ORF">H7U12_03310</name>
</gene>
<name>A0ABR6VNH4_9BACT</name>
<dbReference type="RefSeq" id="WP_186632853.1">
    <property type="nucleotide sequence ID" value="NZ_JACOAF010000008.1"/>
</dbReference>
<organism evidence="3 4">
    <name type="scientific">Rufibacter sediminis</name>
    <dbReference type="NCBI Taxonomy" id="2762756"/>
    <lineage>
        <taxon>Bacteria</taxon>
        <taxon>Pseudomonadati</taxon>
        <taxon>Bacteroidota</taxon>
        <taxon>Cytophagia</taxon>
        <taxon>Cytophagales</taxon>
        <taxon>Hymenobacteraceae</taxon>
        <taxon>Rufibacter</taxon>
    </lineage>
</organism>
<comment type="caution">
    <text evidence="3">The sequence shown here is derived from an EMBL/GenBank/DDBJ whole genome shotgun (WGS) entry which is preliminary data.</text>
</comment>
<feature type="chain" id="PRO_5046934743" evidence="2">
    <location>
        <begin position="28"/>
        <end position="140"/>
    </location>
</feature>
<keyword evidence="2" id="KW-0732">Signal</keyword>
<keyword evidence="1" id="KW-1133">Transmembrane helix</keyword>
<evidence type="ECO:0000313" key="3">
    <source>
        <dbReference type="EMBL" id="MBC3538693.1"/>
    </source>
</evidence>
<protein>
    <submittedName>
        <fullName evidence="3">Uncharacterized protein</fullName>
    </submittedName>
</protein>
<keyword evidence="4" id="KW-1185">Reference proteome</keyword>
<reference evidence="3 4" key="1">
    <citation type="journal article" date="2019" name="Int. J. Syst. Evol. Microbiol.">
        <title>Rufibacter sediminis sp. nov., isolated from freshwater lake sediment.</title>
        <authorList>
            <person name="Qu J.H."/>
            <person name="Zhang L.J."/>
            <person name="Fu Y.H."/>
            <person name="Li H.F."/>
        </authorList>
    </citation>
    <scope>NUCLEOTIDE SEQUENCE [LARGE SCALE GENOMIC DNA]</scope>
    <source>
        <strain evidence="3 4">H-1</strain>
    </source>
</reference>
<keyword evidence="1" id="KW-0812">Transmembrane</keyword>
<feature type="signal peptide" evidence="2">
    <location>
        <begin position="1"/>
        <end position="27"/>
    </location>
</feature>
<sequence length="140" mass="16207">MHKVFLKYLLSLSILLLSGYSPLYAHAPKESLYHASPRNMQKNVQAAIGAVQKDLSHLITYSSAVAEKAHNDRYLAEAETEEDKPLLKKTQENSTYLTAVFYAQALAFLLFFLKKNLTYYKDFFSFPAQRLYILFRVFRI</sequence>
<dbReference type="EMBL" id="JACOAF010000008">
    <property type="protein sequence ID" value="MBC3538693.1"/>
    <property type="molecule type" value="Genomic_DNA"/>
</dbReference>
<accession>A0ABR6VNH4</accession>
<evidence type="ECO:0000313" key="4">
    <source>
        <dbReference type="Proteomes" id="UP000659698"/>
    </source>
</evidence>
<dbReference type="Proteomes" id="UP000659698">
    <property type="component" value="Unassembled WGS sequence"/>
</dbReference>
<evidence type="ECO:0000256" key="1">
    <source>
        <dbReference type="SAM" id="Phobius"/>
    </source>
</evidence>
<proteinExistence type="predicted"/>
<keyword evidence="1" id="KW-0472">Membrane</keyword>